<dbReference type="PANTHER" id="PTHR41252:SF1">
    <property type="entry name" value="BLR2505 PROTEIN"/>
    <property type="match status" value="1"/>
</dbReference>
<feature type="compositionally biased region" description="Basic and acidic residues" evidence="1">
    <location>
        <begin position="1"/>
        <end position="15"/>
    </location>
</feature>
<dbReference type="RefSeq" id="WP_133357725.1">
    <property type="nucleotide sequence ID" value="NZ_SMUV01000006.1"/>
</dbReference>
<organism evidence="3 4">
    <name type="scientific">Antarcticimicrobium luteum</name>
    <dbReference type="NCBI Taxonomy" id="2547397"/>
    <lineage>
        <taxon>Bacteria</taxon>
        <taxon>Pseudomonadati</taxon>
        <taxon>Pseudomonadota</taxon>
        <taxon>Alphaproteobacteria</taxon>
        <taxon>Rhodobacterales</taxon>
        <taxon>Paracoccaceae</taxon>
        <taxon>Antarcticimicrobium</taxon>
    </lineage>
</organism>
<dbReference type="Proteomes" id="UP000295301">
    <property type="component" value="Unassembled WGS sequence"/>
</dbReference>
<feature type="region of interest" description="Disordered" evidence="1">
    <location>
        <begin position="1"/>
        <end position="24"/>
    </location>
</feature>
<sequence>NPDWKPWPHEARNKPTDSPNGWREVGSQVNTVTAFVEAMRRSDVETLSSMITEDFSWWIAGKQAYLQTAGEHDRAFFLGFFGSGGEMFPNGADFAVTGMVAEGNKVAAEAHMTATTATGAEYNNMYHFLFEIADGRIKRMKEYMDTHHAKVTFGL</sequence>
<dbReference type="EMBL" id="SMUV01000006">
    <property type="protein sequence ID" value="TDK54204.1"/>
    <property type="molecule type" value="Genomic_DNA"/>
</dbReference>
<dbReference type="SUPFAM" id="SSF54427">
    <property type="entry name" value="NTF2-like"/>
    <property type="match status" value="1"/>
</dbReference>
<evidence type="ECO:0000313" key="3">
    <source>
        <dbReference type="EMBL" id="TDK54204.1"/>
    </source>
</evidence>
<proteinExistence type="predicted"/>
<feature type="non-terminal residue" evidence="3">
    <location>
        <position position="1"/>
    </location>
</feature>
<evidence type="ECO:0000256" key="1">
    <source>
        <dbReference type="SAM" id="MobiDB-lite"/>
    </source>
</evidence>
<dbReference type="InterPro" id="IPR037401">
    <property type="entry name" value="SnoaL-like"/>
</dbReference>
<name>A0A4R5VHK6_9RHOB</name>
<feature type="domain" description="SnoaL-like" evidence="2">
    <location>
        <begin position="32"/>
        <end position="140"/>
    </location>
</feature>
<dbReference type="OrthoDB" id="7061942at2"/>
<dbReference type="Pfam" id="PF12680">
    <property type="entry name" value="SnoaL_2"/>
    <property type="match status" value="1"/>
</dbReference>
<comment type="caution">
    <text evidence="3">The sequence shown here is derived from an EMBL/GenBank/DDBJ whole genome shotgun (WGS) entry which is preliminary data.</text>
</comment>
<evidence type="ECO:0000313" key="4">
    <source>
        <dbReference type="Proteomes" id="UP000295301"/>
    </source>
</evidence>
<dbReference type="PANTHER" id="PTHR41252">
    <property type="entry name" value="BLR2505 PROTEIN"/>
    <property type="match status" value="1"/>
</dbReference>
<protein>
    <submittedName>
        <fullName evidence="3">Nuclear transport factor 2 family protein</fullName>
    </submittedName>
</protein>
<dbReference type="AlphaFoldDB" id="A0A4R5VHK6"/>
<gene>
    <name evidence="3" type="ORF">E1832_00050</name>
</gene>
<reference evidence="3 4" key="1">
    <citation type="submission" date="2019-03" db="EMBL/GenBank/DDBJ databases">
        <title>Ruegeria lutea sp. nov., a novel strain, isolated from marine sediment, the Masan Bay, South Korea.</title>
        <authorList>
            <person name="Kim J."/>
            <person name="Kim D.-Y."/>
            <person name="Lee S.-S."/>
        </authorList>
    </citation>
    <scope>NUCLEOTIDE SEQUENCE [LARGE SCALE GENOMIC DNA]</scope>
    <source>
        <strain evidence="3 4">318-1</strain>
    </source>
</reference>
<dbReference type="Gene3D" id="3.10.450.50">
    <property type="match status" value="1"/>
</dbReference>
<keyword evidence="4" id="KW-1185">Reference proteome</keyword>
<dbReference type="InterPro" id="IPR032710">
    <property type="entry name" value="NTF2-like_dom_sf"/>
</dbReference>
<accession>A0A4R5VHK6</accession>
<evidence type="ECO:0000259" key="2">
    <source>
        <dbReference type="Pfam" id="PF12680"/>
    </source>
</evidence>